<dbReference type="RefSeq" id="WP_155474517.1">
    <property type="nucleotide sequence ID" value="NZ_WNKU01000001.1"/>
</dbReference>
<reference evidence="3 4" key="1">
    <citation type="submission" date="2019-11" db="EMBL/GenBank/DDBJ databases">
        <title>Whole-genome sequence of a the green, strictly anaerobic photosynthetic bacterium Heliobacillus mobilis DSM 6151.</title>
        <authorList>
            <person name="Kyndt J.A."/>
            <person name="Meyer T.E."/>
        </authorList>
    </citation>
    <scope>NUCLEOTIDE SEQUENCE [LARGE SCALE GENOMIC DNA]</scope>
    <source>
        <strain evidence="3 4">DSM 6151</strain>
    </source>
</reference>
<evidence type="ECO:0000256" key="1">
    <source>
        <dbReference type="SAM" id="SignalP"/>
    </source>
</evidence>
<comment type="caution">
    <text evidence="3">The sequence shown here is derived from an EMBL/GenBank/DDBJ whole genome shotgun (WGS) entry which is preliminary data.</text>
</comment>
<organism evidence="3 4">
    <name type="scientific">Heliobacterium mobile</name>
    <name type="common">Heliobacillus mobilis</name>
    <dbReference type="NCBI Taxonomy" id="28064"/>
    <lineage>
        <taxon>Bacteria</taxon>
        <taxon>Bacillati</taxon>
        <taxon>Bacillota</taxon>
        <taxon>Clostridia</taxon>
        <taxon>Eubacteriales</taxon>
        <taxon>Heliobacteriaceae</taxon>
        <taxon>Heliobacterium</taxon>
    </lineage>
</organism>
<protein>
    <submittedName>
        <fullName evidence="3">MBL fold metallo-hydrolase</fullName>
    </submittedName>
</protein>
<dbReference type="AlphaFoldDB" id="A0A6I3SAG1"/>
<dbReference type="InterPro" id="IPR035681">
    <property type="entry name" value="ComA-like_MBL"/>
</dbReference>
<accession>A0A6I3SAG1</accession>
<sequence>MPSRRSLPSILVLMLALLTFLSFALAGCSGSKPTAKPTNVTDLTVHFIDVGQADSILIQTPAGQAVLVDGGNRDDGPSVVKYLRSQGISRLDAIIATHPHEDHIGGLPDVLKQIPVNTVYLPKAAHTSKTYEDLLNAIKASGAQRVQAKGGVNLNLNGMEAKMLAPNSDSYEDLNDYSAVLKLTYGSTSFLLMGDAEALSESEILKKGYDVRADVLKLGHHGSSSSTSDAFLKAVSPKYAIISCGKDNSYGHPHRETMAKLTKAKIGVYRTDQQGTVVARSDGKTINMTTSR</sequence>
<feature type="domain" description="Metallo-beta-lactamase" evidence="2">
    <location>
        <begin position="52"/>
        <end position="246"/>
    </location>
</feature>
<dbReference type="Proteomes" id="UP000430670">
    <property type="component" value="Unassembled WGS sequence"/>
</dbReference>
<evidence type="ECO:0000313" key="4">
    <source>
        <dbReference type="Proteomes" id="UP000430670"/>
    </source>
</evidence>
<dbReference type="InterPro" id="IPR052159">
    <property type="entry name" value="Competence_DNA_uptake"/>
</dbReference>
<dbReference type="Pfam" id="PF00753">
    <property type="entry name" value="Lactamase_B"/>
    <property type="match status" value="1"/>
</dbReference>
<dbReference type="PROSITE" id="PS51257">
    <property type="entry name" value="PROKAR_LIPOPROTEIN"/>
    <property type="match status" value="1"/>
</dbReference>
<dbReference type="InterPro" id="IPR001279">
    <property type="entry name" value="Metallo-B-lactamas"/>
</dbReference>
<evidence type="ECO:0000313" key="3">
    <source>
        <dbReference type="EMBL" id="MTV47387.1"/>
    </source>
</evidence>
<dbReference type="Gene3D" id="3.60.15.10">
    <property type="entry name" value="Ribonuclease Z/Hydroxyacylglutathione hydrolase-like"/>
    <property type="match status" value="1"/>
</dbReference>
<evidence type="ECO:0000259" key="2">
    <source>
        <dbReference type="SMART" id="SM00849"/>
    </source>
</evidence>
<dbReference type="PANTHER" id="PTHR30619">
    <property type="entry name" value="DNA INTERNALIZATION/COMPETENCE PROTEIN COMEC/REC2"/>
    <property type="match status" value="1"/>
</dbReference>
<dbReference type="OrthoDB" id="9761531at2"/>
<dbReference type="CDD" id="cd07731">
    <property type="entry name" value="ComA-like_MBL-fold"/>
    <property type="match status" value="1"/>
</dbReference>
<name>A0A6I3SAG1_HELMO</name>
<dbReference type="SMART" id="SM00849">
    <property type="entry name" value="Lactamase_B"/>
    <property type="match status" value="1"/>
</dbReference>
<keyword evidence="1" id="KW-0732">Signal</keyword>
<proteinExistence type="predicted"/>
<feature type="signal peptide" evidence="1">
    <location>
        <begin position="1"/>
        <end position="26"/>
    </location>
</feature>
<keyword evidence="3" id="KW-0378">Hydrolase</keyword>
<dbReference type="EMBL" id="WNKU01000001">
    <property type="protein sequence ID" value="MTV47387.1"/>
    <property type="molecule type" value="Genomic_DNA"/>
</dbReference>
<feature type="chain" id="PRO_5026100522" evidence="1">
    <location>
        <begin position="27"/>
        <end position="292"/>
    </location>
</feature>
<dbReference type="PANTHER" id="PTHR30619:SF7">
    <property type="entry name" value="BETA-LACTAMASE DOMAIN PROTEIN"/>
    <property type="match status" value="1"/>
</dbReference>
<keyword evidence="4" id="KW-1185">Reference proteome</keyword>
<dbReference type="SUPFAM" id="SSF56281">
    <property type="entry name" value="Metallo-hydrolase/oxidoreductase"/>
    <property type="match status" value="1"/>
</dbReference>
<dbReference type="GO" id="GO:0016787">
    <property type="term" value="F:hydrolase activity"/>
    <property type="evidence" value="ECO:0007669"/>
    <property type="project" value="UniProtKB-KW"/>
</dbReference>
<gene>
    <name evidence="3" type="ORF">GJ688_00155</name>
</gene>
<dbReference type="InterPro" id="IPR036866">
    <property type="entry name" value="RibonucZ/Hydroxyglut_hydro"/>
</dbReference>